<sequence length="50" mass="6082">MVLLMSCMQIYRFYGYKDTVETKNNYIVFLVFLGDLQYFNKYIKECANFC</sequence>
<dbReference type="AlphaFoldDB" id="A0A7W5ULM0"/>
<name>A0A7W5ULM0_9BACT</name>
<reference evidence="1 2" key="1">
    <citation type="submission" date="2020-08" db="EMBL/GenBank/DDBJ databases">
        <title>Genomic Encyclopedia of Type Strains, Phase IV (KMG-IV): sequencing the most valuable type-strain genomes for metagenomic binning, comparative biology and taxonomic classification.</title>
        <authorList>
            <person name="Goeker M."/>
        </authorList>
    </citation>
    <scope>NUCLEOTIDE SEQUENCE [LARGE SCALE GENOMIC DNA]</scope>
    <source>
        <strain evidence="1 2">DSM 22548</strain>
    </source>
</reference>
<proteinExistence type="predicted"/>
<comment type="caution">
    <text evidence="1">The sequence shown here is derived from an EMBL/GenBank/DDBJ whole genome shotgun (WGS) entry which is preliminary data.</text>
</comment>
<accession>A0A7W5ULM0</accession>
<dbReference type="Proteomes" id="UP000541425">
    <property type="component" value="Unassembled WGS sequence"/>
</dbReference>
<evidence type="ECO:0000313" key="1">
    <source>
        <dbReference type="EMBL" id="MBB3703596.1"/>
    </source>
</evidence>
<dbReference type="EMBL" id="JACICA010000016">
    <property type="protein sequence ID" value="MBB3703596.1"/>
    <property type="molecule type" value="Genomic_DNA"/>
</dbReference>
<evidence type="ECO:0000313" key="2">
    <source>
        <dbReference type="Proteomes" id="UP000541425"/>
    </source>
</evidence>
<organism evidence="1 2">
    <name type="scientific">Alloprevotella rava</name>
    <dbReference type="NCBI Taxonomy" id="671218"/>
    <lineage>
        <taxon>Bacteria</taxon>
        <taxon>Pseudomonadati</taxon>
        <taxon>Bacteroidota</taxon>
        <taxon>Bacteroidia</taxon>
        <taxon>Bacteroidales</taxon>
        <taxon>Prevotellaceae</taxon>
        <taxon>Alloprevotella</taxon>
    </lineage>
</organism>
<protein>
    <submittedName>
        <fullName evidence="1">Uncharacterized protein</fullName>
    </submittedName>
</protein>
<gene>
    <name evidence="1" type="ORF">FHS60_002087</name>
</gene>